<dbReference type="PANTHER" id="PTHR33337:SF31">
    <property type="entry name" value="DUF636 DOMAIN PROTEIN (AFU_ORTHOLOGUE AFUA_2G12650)"/>
    <property type="match status" value="1"/>
</dbReference>
<evidence type="ECO:0000256" key="3">
    <source>
        <dbReference type="ARBA" id="ARBA00022833"/>
    </source>
</evidence>
<proteinExistence type="inferred from homology"/>
<dbReference type="PANTHER" id="PTHR33337">
    <property type="entry name" value="GFA DOMAIN-CONTAINING PROTEIN"/>
    <property type="match status" value="1"/>
</dbReference>
<dbReference type="InParanoid" id="A0A2T3A407"/>
<gene>
    <name evidence="6" type="ORF">BD289DRAFT_13931</name>
</gene>
<dbReference type="OrthoDB" id="5422068at2759"/>
<dbReference type="Gene3D" id="2.170.150.70">
    <property type="match status" value="1"/>
</dbReference>
<keyword evidence="7" id="KW-1185">Reference proteome</keyword>
<keyword evidence="2" id="KW-0479">Metal-binding</keyword>
<dbReference type="SUPFAM" id="SSF51316">
    <property type="entry name" value="Mss4-like"/>
    <property type="match status" value="2"/>
</dbReference>
<dbReference type="Pfam" id="PF04828">
    <property type="entry name" value="GFA"/>
    <property type="match status" value="1"/>
</dbReference>
<dbReference type="PROSITE" id="PS51891">
    <property type="entry name" value="CENP_V_GFA"/>
    <property type="match status" value="1"/>
</dbReference>
<evidence type="ECO:0000313" key="6">
    <source>
        <dbReference type="EMBL" id="PSR82444.1"/>
    </source>
</evidence>
<dbReference type="InterPro" id="IPR006913">
    <property type="entry name" value="CENP-V/GFA"/>
</dbReference>
<feature type="domain" description="CENP-V/GFA" evidence="5">
    <location>
        <begin position="17"/>
        <end position="125"/>
    </location>
</feature>
<organism evidence="6 7">
    <name type="scientific">Coniella lustricola</name>
    <dbReference type="NCBI Taxonomy" id="2025994"/>
    <lineage>
        <taxon>Eukaryota</taxon>
        <taxon>Fungi</taxon>
        <taxon>Dikarya</taxon>
        <taxon>Ascomycota</taxon>
        <taxon>Pezizomycotina</taxon>
        <taxon>Sordariomycetes</taxon>
        <taxon>Sordariomycetidae</taxon>
        <taxon>Diaporthales</taxon>
        <taxon>Schizoparmaceae</taxon>
        <taxon>Coniella</taxon>
    </lineage>
</organism>
<dbReference type="Proteomes" id="UP000241462">
    <property type="component" value="Unassembled WGS sequence"/>
</dbReference>
<evidence type="ECO:0000313" key="7">
    <source>
        <dbReference type="Proteomes" id="UP000241462"/>
    </source>
</evidence>
<dbReference type="Gene3D" id="3.90.1590.10">
    <property type="entry name" value="glutathione-dependent formaldehyde- activating enzyme (gfa)"/>
    <property type="match status" value="1"/>
</dbReference>
<dbReference type="EMBL" id="KZ678477">
    <property type="protein sequence ID" value="PSR82444.1"/>
    <property type="molecule type" value="Genomic_DNA"/>
</dbReference>
<evidence type="ECO:0000259" key="5">
    <source>
        <dbReference type="PROSITE" id="PS51891"/>
    </source>
</evidence>
<comment type="similarity">
    <text evidence="1">Belongs to the Gfa family.</text>
</comment>
<name>A0A2T3A407_9PEZI</name>
<dbReference type="InterPro" id="IPR011057">
    <property type="entry name" value="Mss4-like_sf"/>
</dbReference>
<keyword evidence="4" id="KW-0456">Lyase</keyword>
<accession>A0A2T3A407</accession>
<protein>
    <recommendedName>
        <fullName evidence="5">CENP-V/GFA domain-containing protein</fullName>
    </recommendedName>
</protein>
<sequence>MAESHNTKNEGNDHVQLTAQCLCKAHSFTATVPRTALPLQACACHCTSCRHMLGAMYSTDTLWPGDPAVIRHCSTLKTYRFSDRLQVLFCSTCSSPLFWDFPAGARDGHDGKAAEPAGADKSQYGVFTGALLSSIKNPGPGPLIELAEHIVLDDTMDGGLSPILRRPNDTVHAKRQPATRWAGRQLLSKEIPEGEDHWPEPPAADWRNSEVREIPLWCHCRGVNLVYRCQEAYREHAAMDADKLPDTVDPLTRKTVVETDACTFCRTSCGTDFMHWTFSALRHLRYAHEDAKTHQQHQKDPEASTAGAFSLPATLLDLYAAVTAPREDRDPRLGTLAVYCSSEGRKRYFCSNCSACVFFASDANHDVIHVAMGLLDSPDGARAEGSFGWLLGGRVQEKDDIKGTWRETWLDSHETESEAWRKARKFPEWWKIMGWG</sequence>
<evidence type="ECO:0000256" key="4">
    <source>
        <dbReference type="ARBA" id="ARBA00023239"/>
    </source>
</evidence>
<dbReference type="AlphaFoldDB" id="A0A2T3A407"/>
<dbReference type="GO" id="GO:0016846">
    <property type="term" value="F:carbon-sulfur lyase activity"/>
    <property type="evidence" value="ECO:0007669"/>
    <property type="project" value="InterPro"/>
</dbReference>
<reference evidence="6 7" key="1">
    <citation type="journal article" date="2018" name="Mycol. Prog.">
        <title>Coniella lustricola, a new species from submerged detritus.</title>
        <authorList>
            <person name="Raudabaugh D.B."/>
            <person name="Iturriaga T."/>
            <person name="Carver A."/>
            <person name="Mondo S."/>
            <person name="Pangilinan J."/>
            <person name="Lipzen A."/>
            <person name="He G."/>
            <person name="Amirebrahimi M."/>
            <person name="Grigoriev I.V."/>
            <person name="Miller A.N."/>
        </authorList>
    </citation>
    <scope>NUCLEOTIDE SEQUENCE [LARGE SCALE GENOMIC DNA]</scope>
    <source>
        <strain evidence="6 7">B22-T-1</strain>
    </source>
</reference>
<evidence type="ECO:0000256" key="1">
    <source>
        <dbReference type="ARBA" id="ARBA00005495"/>
    </source>
</evidence>
<dbReference type="GO" id="GO:0046872">
    <property type="term" value="F:metal ion binding"/>
    <property type="evidence" value="ECO:0007669"/>
    <property type="project" value="UniProtKB-KW"/>
</dbReference>
<evidence type="ECO:0000256" key="2">
    <source>
        <dbReference type="ARBA" id="ARBA00022723"/>
    </source>
</evidence>
<keyword evidence="3" id="KW-0862">Zinc</keyword>